<sequence>MFIYSQYLINKSKYNHNPSLVAWLLLLQLGPKLLVEVILHVVIVPVVLPDAQLFLVLLGAGPVFGGELLEFVVFLEQTEVNLGLFLVLLVGHGATNAVLSPEMSVNWQKL</sequence>
<protein>
    <submittedName>
        <fullName evidence="2">(northern house mosquito) hypothetical protein</fullName>
    </submittedName>
</protein>
<name>A0A8D8KC59_CULPI</name>
<reference evidence="2" key="1">
    <citation type="submission" date="2021-05" db="EMBL/GenBank/DDBJ databases">
        <authorList>
            <person name="Alioto T."/>
            <person name="Alioto T."/>
            <person name="Gomez Garrido J."/>
        </authorList>
    </citation>
    <scope>NUCLEOTIDE SEQUENCE</scope>
</reference>
<proteinExistence type="predicted"/>
<feature type="transmembrane region" description="Helical" evidence="1">
    <location>
        <begin position="20"/>
        <end position="47"/>
    </location>
</feature>
<evidence type="ECO:0000313" key="2">
    <source>
        <dbReference type="EMBL" id="CAG6586248.1"/>
    </source>
</evidence>
<keyword evidence="1" id="KW-0472">Membrane</keyword>
<keyword evidence="1" id="KW-0812">Transmembrane</keyword>
<evidence type="ECO:0000256" key="1">
    <source>
        <dbReference type="SAM" id="Phobius"/>
    </source>
</evidence>
<accession>A0A8D8KC59</accession>
<keyword evidence="1" id="KW-1133">Transmembrane helix</keyword>
<dbReference type="EMBL" id="HBUE01210751">
    <property type="protein sequence ID" value="CAG6534337.1"/>
    <property type="molecule type" value="Transcribed_RNA"/>
</dbReference>
<dbReference type="AlphaFoldDB" id="A0A8D8KC59"/>
<organism evidence="2">
    <name type="scientific">Culex pipiens</name>
    <name type="common">House mosquito</name>
    <dbReference type="NCBI Taxonomy" id="7175"/>
    <lineage>
        <taxon>Eukaryota</taxon>
        <taxon>Metazoa</taxon>
        <taxon>Ecdysozoa</taxon>
        <taxon>Arthropoda</taxon>
        <taxon>Hexapoda</taxon>
        <taxon>Insecta</taxon>
        <taxon>Pterygota</taxon>
        <taxon>Neoptera</taxon>
        <taxon>Endopterygota</taxon>
        <taxon>Diptera</taxon>
        <taxon>Nematocera</taxon>
        <taxon>Culicoidea</taxon>
        <taxon>Culicidae</taxon>
        <taxon>Culicinae</taxon>
        <taxon>Culicini</taxon>
        <taxon>Culex</taxon>
        <taxon>Culex</taxon>
    </lineage>
</organism>
<dbReference type="EMBL" id="HBUE01317165">
    <property type="protein sequence ID" value="CAG6586248.1"/>
    <property type="molecule type" value="Transcribed_RNA"/>
</dbReference>
<feature type="transmembrane region" description="Helical" evidence="1">
    <location>
        <begin position="82"/>
        <end position="100"/>
    </location>
</feature>
<feature type="transmembrane region" description="Helical" evidence="1">
    <location>
        <begin position="53"/>
        <end position="75"/>
    </location>
</feature>